<organism evidence="10 11">
    <name type="scientific">Rhodovulum euryhalinum</name>
    <dbReference type="NCBI Taxonomy" id="35805"/>
    <lineage>
        <taxon>Bacteria</taxon>
        <taxon>Pseudomonadati</taxon>
        <taxon>Pseudomonadota</taxon>
        <taxon>Alphaproteobacteria</taxon>
        <taxon>Rhodobacterales</taxon>
        <taxon>Paracoccaceae</taxon>
        <taxon>Rhodovulum</taxon>
    </lineage>
</organism>
<dbReference type="GO" id="GO:0055085">
    <property type="term" value="P:transmembrane transport"/>
    <property type="evidence" value="ECO:0007669"/>
    <property type="project" value="InterPro"/>
</dbReference>
<accession>A0A4V2S9T9</accession>
<protein>
    <submittedName>
        <fullName evidence="10">Spermidine/putrescine transport system permease protein</fullName>
    </submittedName>
</protein>
<dbReference type="Gene3D" id="1.10.3720.10">
    <property type="entry name" value="MetI-like"/>
    <property type="match status" value="1"/>
</dbReference>
<dbReference type="EMBL" id="SLWW01000019">
    <property type="protein sequence ID" value="TCO69030.1"/>
    <property type="molecule type" value="Genomic_DNA"/>
</dbReference>
<evidence type="ECO:0000256" key="3">
    <source>
        <dbReference type="ARBA" id="ARBA00022448"/>
    </source>
</evidence>
<keyword evidence="7 8" id="KW-0472">Membrane</keyword>
<evidence type="ECO:0000259" key="9">
    <source>
        <dbReference type="PROSITE" id="PS50928"/>
    </source>
</evidence>
<evidence type="ECO:0000313" key="10">
    <source>
        <dbReference type="EMBL" id="TCO69030.1"/>
    </source>
</evidence>
<feature type="transmembrane region" description="Helical" evidence="8">
    <location>
        <begin position="112"/>
        <end position="137"/>
    </location>
</feature>
<evidence type="ECO:0000256" key="7">
    <source>
        <dbReference type="ARBA" id="ARBA00023136"/>
    </source>
</evidence>
<evidence type="ECO:0000256" key="6">
    <source>
        <dbReference type="ARBA" id="ARBA00022989"/>
    </source>
</evidence>
<keyword evidence="3 8" id="KW-0813">Transport</keyword>
<comment type="subcellular location">
    <subcellularLocation>
        <location evidence="1 8">Cell membrane</location>
        <topology evidence="1 8">Multi-pass membrane protein</topology>
    </subcellularLocation>
</comment>
<evidence type="ECO:0000256" key="1">
    <source>
        <dbReference type="ARBA" id="ARBA00004651"/>
    </source>
</evidence>
<feature type="transmembrane region" description="Helical" evidence="8">
    <location>
        <begin position="79"/>
        <end position="100"/>
    </location>
</feature>
<keyword evidence="4" id="KW-1003">Cell membrane</keyword>
<comment type="caution">
    <text evidence="10">The sequence shown here is derived from an EMBL/GenBank/DDBJ whole genome shotgun (WGS) entry which is preliminary data.</text>
</comment>
<dbReference type="OrthoDB" id="9807047at2"/>
<reference evidence="10 11" key="1">
    <citation type="submission" date="2019-03" db="EMBL/GenBank/DDBJ databases">
        <title>Genomic Encyclopedia of Type Strains, Phase IV (KMG-IV): sequencing the most valuable type-strain genomes for metagenomic binning, comparative biology and taxonomic classification.</title>
        <authorList>
            <person name="Goeker M."/>
        </authorList>
    </citation>
    <scope>NUCLEOTIDE SEQUENCE [LARGE SCALE GENOMIC DNA]</scope>
    <source>
        <strain evidence="10 11">DSM 4868</strain>
    </source>
</reference>
<evidence type="ECO:0000256" key="8">
    <source>
        <dbReference type="RuleBase" id="RU363032"/>
    </source>
</evidence>
<feature type="domain" description="ABC transmembrane type-1" evidence="9">
    <location>
        <begin position="75"/>
        <end position="285"/>
    </location>
</feature>
<sequence length="295" mass="32438">MSDRSTGPRFGRSEAAQGYLLVATPLAYALLLLAVPLGAILLFSFWTQDYLTLDTTLTLKNYREAFTDPLYGELLLRSLLISAAVTAATVLTAFPIAYFVSFYVPPERKAMWIFLITIPFWTSYLIRVFLWKVILGYNGVFNTTLMGLGIIDEPLTFILYNVNAVVITLAHAYAPFAILPIFVALEKIDRTLLEAGRDLGEGYVMTFLRVTLPLAMPGVVAAVLIVFIPTIGDYVTPRLVGGPDGLMIANMIQTQFLKLNNAPMGAALAVLAMAMVGSVALIFIALTRRFLRAPR</sequence>
<feature type="transmembrane region" description="Helical" evidence="8">
    <location>
        <begin position="206"/>
        <end position="228"/>
    </location>
</feature>
<comment type="similarity">
    <text evidence="2">Belongs to the binding-protein-dependent transport system permease family. CysTW subfamily.</text>
</comment>
<gene>
    <name evidence="10" type="ORF">EV655_11927</name>
</gene>
<feature type="transmembrane region" description="Helical" evidence="8">
    <location>
        <begin position="266"/>
        <end position="286"/>
    </location>
</feature>
<dbReference type="InterPro" id="IPR000515">
    <property type="entry name" value="MetI-like"/>
</dbReference>
<proteinExistence type="inferred from homology"/>
<dbReference type="CDD" id="cd06261">
    <property type="entry name" value="TM_PBP2"/>
    <property type="match status" value="1"/>
</dbReference>
<evidence type="ECO:0000256" key="2">
    <source>
        <dbReference type="ARBA" id="ARBA00007069"/>
    </source>
</evidence>
<dbReference type="PROSITE" id="PS50928">
    <property type="entry name" value="ABC_TM1"/>
    <property type="match status" value="1"/>
</dbReference>
<evidence type="ECO:0000313" key="11">
    <source>
        <dbReference type="Proteomes" id="UP000295142"/>
    </source>
</evidence>
<keyword evidence="5 8" id="KW-0812">Transmembrane</keyword>
<dbReference type="Proteomes" id="UP000295142">
    <property type="component" value="Unassembled WGS sequence"/>
</dbReference>
<evidence type="ECO:0000256" key="4">
    <source>
        <dbReference type="ARBA" id="ARBA00022475"/>
    </source>
</evidence>
<evidence type="ECO:0000256" key="5">
    <source>
        <dbReference type="ARBA" id="ARBA00022692"/>
    </source>
</evidence>
<dbReference type="InterPro" id="IPR035906">
    <property type="entry name" value="MetI-like_sf"/>
</dbReference>
<keyword evidence="6 8" id="KW-1133">Transmembrane helix</keyword>
<dbReference type="RefSeq" id="WP_132546581.1">
    <property type="nucleotide sequence ID" value="NZ_SLWW01000019.1"/>
</dbReference>
<name>A0A4V2S9T9_9RHOB</name>
<feature type="transmembrane region" description="Helical" evidence="8">
    <location>
        <begin position="20"/>
        <end position="46"/>
    </location>
</feature>
<keyword evidence="11" id="KW-1185">Reference proteome</keyword>
<dbReference type="Pfam" id="PF00528">
    <property type="entry name" value="BPD_transp_1"/>
    <property type="match status" value="1"/>
</dbReference>
<dbReference type="SUPFAM" id="SSF161098">
    <property type="entry name" value="MetI-like"/>
    <property type="match status" value="1"/>
</dbReference>
<dbReference type="AlphaFoldDB" id="A0A4V2S9T9"/>
<dbReference type="PANTHER" id="PTHR42929">
    <property type="entry name" value="INNER MEMBRANE ABC TRANSPORTER PERMEASE PROTEIN YDCU-RELATED-RELATED"/>
    <property type="match status" value="1"/>
</dbReference>
<dbReference type="GO" id="GO:0005886">
    <property type="term" value="C:plasma membrane"/>
    <property type="evidence" value="ECO:0007669"/>
    <property type="project" value="UniProtKB-SubCell"/>
</dbReference>
<dbReference type="PANTHER" id="PTHR42929:SF1">
    <property type="entry name" value="INNER MEMBRANE ABC TRANSPORTER PERMEASE PROTEIN YDCU-RELATED"/>
    <property type="match status" value="1"/>
</dbReference>
<feature type="transmembrane region" description="Helical" evidence="8">
    <location>
        <begin position="157"/>
        <end position="185"/>
    </location>
</feature>